<keyword evidence="2" id="KW-0547">Nucleotide-binding</keyword>
<dbReference type="Gene3D" id="2.60.34.10">
    <property type="entry name" value="Substrate Binding Domain Of DNAk, Chain A, domain 1"/>
    <property type="match status" value="1"/>
</dbReference>
<dbReference type="AlphaFoldDB" id="A0A1I8FLG2"/>
<accession>A0A1I8FLG2</accession>
<dbReference type="WBParaSite" id="maker-unitig_39148-snap-gene-0.2-mRNA-1">
    <property type="protein sequence ID" value="maker-unitig_39148-snap-gene-0.2-mRNA-1"/>
    <property type="gene ID" value="maker-unitig_39148-snap-gene-0.2"/>
</dbReference>
<evidence type="ECO:0000256" key="4">
    <source>
        <dbReference type="SAM" id="MobiDB-lite"/>
    </source>
</evidence>
<dbReference type="GO" id="GO:0140662">
    <property type="term" value="F:ATP-dependent protein folding chaperone"/>
    <property type="evidence" value="ECO:0007669"/>
    <property type="project" value="InterPro"/>
</dbReference>
<evidence type="ECO:0000313" key="5">
    <source>
        <dbReference type="Proteomes" id="UP000095280"/>
    </source>
</evidence>
<dbReference type="GO" id="GO:0005524">
    <property type="term" value="F:ATP binding"/>
    <property type="evidence" value="ECO:0007669"/>
    <property type="project" value="UniProtKB-KW"/>
</dbReference>
<proteinExistence type="inferred from homology"/>
<protein>
    <submittedName>
        <fullName evidence="6">RING-type domain-containing protein</fullName>
    </submittedName>
</protein>
<comment type="similarity">
    <text evidence="1">Belongs to the heat shock protein 70 family.</text>
</comment>
<dbReference type="InterPro" id="IPR029047">
    <property type="entry name" value="HSP70_peptide-bd_sf"/>
</dbReference>
<evidence type="ECO:0000256" key="2">
    <source>
        <dbReference type="ARBA" id="ARBA00022741"/>
    </source>
</evidence>
<dbReference type="SUPFAM" id="SSF100920">
    <property type="entry name" value="Heat shock protein 70kD (HSP70), peptide-binding domain"/>
    <property type="match status" value="1"/>
</dbReference>
<name>A0A1I8FLG2_9PLAT</name>
<evidence type="ECO:0000256" key="1">
    <source>
        <dbReference type="ARBA" id="ARBA00007381"/>
    </source>
</evidence>
<keyword evidence="5" id="KW-1185">Reference proteome</keyword>
<evidence type="ECO:0000313" key="6">
    <source>
        <dbReference type="WBParaSite" id="maker-unitig_39148-snap-gene-0.2-mRNA-1"/>
    </source>
</evidence>
<evidence type="ECO:0000256" key="3">
    <source>
        <dbReference type="ARBA" id="ARBA00022840"/>
    </source>
</evidence>
<dbReference type="PRINTS" id="PR00301">
    <property type="entry name" value="HEATSHOCK70"/>
</dbReference>
<organism evidence="5 6">
    <name type="scientific">Macrostomum lignano</name>
    <dbReference type="NCBI Taxonomy" id="282301"/>
    <lineage>
        <taxon>Eukaryota</taxon>
        <taxon>Metazoa</taxon>
        <taxon>Spiralia</taxon>
        <taxon>Lophotrochozoa</taxon>
        <taxon>Platyhelminthes</taxon>
        <taxon>Rhabditophora</taxon>
        <taxon>Macrostomorpha</taxon>
        <taxon>Macrostomida</taxon>
        <taxon>Macrostomidae</taxon>
        <taxon>Macrostomum</taxon>
    </lineage>
</organism>
<feature type="region of interest" description="Disordered" evidence="4">
    <location>
        <begin position="169"/>
        <end position="202"/>
    </location>
</feature>
<reference evidence="6" key="1">
    <citation type="submission" date="2016-11" db="UniProtKB">
        <authorList>
            <consortium name="WormBaseParasite"/>
        </authorList>
    </citation>
    <scope>IDENTIFICATION</scope>
</reference>
<keyword evidence="3" id="KW-0067">ATP-binding</keyword>
<dbReference type="InterPro" id="IPR013126">
    <property type="entry name" value="Hsp_70_fam"/>
</dbReference>
<dbReference type="Pfam" id="PF00012">
    <property type="entry name" value="HSP70"/>
    <property type="match status" value="1"/>
</dbReference>
<sequence>VPTRSETLMRRFLNRSRNLTEPPFFDDRLCKLRRKRLLNTCPPWSGVRLCKMFGKTKQSQYSTEGAAPTADSELRAAASESAENLLMDAAVEDKERTRSTVNEQVKQELDAIVFGQAVNMAPAMQRESQPRQAARLDFWLPASASSTATAAATPRVIAASSAQHRGFGAAAAAPTAMRREAGRETSQPSLFGEKARPSPSATDTAAQDLLLLDVLPLSVGVEIVGGRFLPIADRNQTIPLRRRVALSPYWLRQARRESPIAENNRRLTRLTLPIPEDDPDVQITAWVSVDVNGKLRVSVAVGDWDDADWDADDDEGPIPRRRRQLIDGRTRCTSEEIIKQALSKRERDEQSFRSFLRQLQRCLDGDSDDAPGAAGTGWRRGRTNRRREFDELLFGSRRIPLTLDHRQSPEFKALLSSTSTGRIEWSASNLAAIPVPSYIASCWGRQLRTSGLTSLGESVARDVQGLLITSLTLMNCLPGRQLISSTAHSRS</sequence>
<dbReference type="Proteomes" id="UP000095280">
    <property type="component" value="Unplaced"/>
</dbReference>